<dbReference type="SUPFAM" id="SSF57667">
    <property type="entry name" value="beta-beta-alpha zinc fingers"/>
    <property type="match status" value="1"/>
</dbReference>
<gene>
    <name evidence="8" type="ORF">D9758_008819</name>
</gene>
<dbReference type="GO" id="GO:0008270">
    <property type="term" value="F:zinc ion binding"/>
    <property type="evidence" value="ECO:0007669"/>
    <property type="project" value="UniProtKB-KW"/>
</dbReference>
<dbReference type="GO" id="GO:0005634">
    <property type="term" value="C:nucleus"/>
    <property type="evidence" value="ECO:0007669"/>
    <property type="project" value="TreeGrafter"/>
</dbReference>
<dbReference type="Proteomes" id="UP000559256">
    <property type="component" value="Unassembled WGS sequence"/>
</dbReference>
<keyword evidence="4" id="KW-0862">Zinc</keyword>
<dbReference type="Pfam" id="PF00096">
    <property type="entry name" value="zf-C2H2"/>
    <property type="match status" value="2"/>
</dbReference>
<evidence type="ECO:0000256" key="4">
    <source>
        <dbReference type="ARBA" id="ARBA00022833"/>
    </source>
</evidence>
<organism evidence="8 9">
    <name type="scientific">Tetrapyrgos nigripes</name>
    <dbReference type="NCBI Taxonomy" id="182062"/>
    <lineage>
        <taxon>Eukaryota</taxon>
        <taxon>Fungi</taxon>
        <taxon>Dikarya</taxon>
        <taxon>Basidiomycota</taxon>
        <taxon>Agaricomycotina</taxon>
        <taxon>Agaricomycetes</taxon>
        <taxon>Agaricomycetidae</taxon>
        <taxon>Agaricales</taxon>
        <taxon>Marasmiineae</taxon>
        <taxon>Marasmiaceae</taxon>
        <taxon>Tetrapyrgos</taxon>
    </lineage>
</organism>
<proteinExistence type="predicted"/>
<evidence type="ECO:0000313" key="8">
    <source>
        <dbReference type="EMBL" id="KAF5344092.1"/>
    </source>
</evidence>
<dbReference type="GO" id="GO:0000977">
    <property type="term" value="F:RNA polymerase II transcription regulatory region sequence-specific DNA binding"/>
    <property type="evidence" value="ECO:0007669"/>
    <property type="project" value="TreeGrafter"/>
</dbReference>
<dbReference type="PROSITE" id="PS50157">
    <property type="entry name" value="ZINC_FINGER_C2H2_2"/>
    <property type="match status" value="3"/>
</dbReference>
<evidence type="ECO:0000256" key="3">
    <source>
        <dbReference type="ARBA" id="ARBA00022771"/>
    </source>
</evidence>
<evidence type="ECO:0000256" key="6">
    <source>
        <dbReference type="SAM" id="MobiDB-lite"/>
    </source>
</evidence>
<feature type="domain" description="C2H2-type" evidence="7">
    <location>
        <begin position="28"/>
        <end position="58"/>
    </location>
</feature>
<dbReference type="Gene3D" id="3.30.160.60">
    <property type="entry name" value="Classic Zinc Finger"/>
    <property type="match status" value="2"/>
</dbReference>
<evidence type="ECO:0000256" key="1">
    <source>
        <dbReference type="ARBA" id="ARBA00022723"/>
    </source>
</evidence>
<feature type="compositionally biased region" description="Acidic residues" evidence="6">
    <location>
        <begin position="57"/>
        <end position="67"/>
    </location>
</feature>
<evidence type="ECO:0000313" key="9">
    <source>
        <dbReference type="Proteomes" id="UP000559256"/>
    </source>
</evidence>
<dbReference type="OrthoDB" id="6077919at2759"/>
<dbReference type="InterPro" id="IPR022755">
    <property type="entry name" value="Znf_C2H2_jaz"/>
</dbReference>
<dbReference type="Pfam" id="PF12171">
    <property type="entry name" value="zf-C2H2_jaz"/>
    <property type="match status" value="1"/>
</dbReference>
<protein>
    <recommendedName>
        <fullName evidence="7">C2H2-type domain-containing protein</fullName>
    </recommendedName>
</protein>
<dbReference type="PANTHER" id="PTHR24409">
    <property type="entry name" value="ZINC FINGER PROTEIN 142"/>
    <property type="match status" value="1"/>
</dbReference>
<evidence type="ECO:0000256" key="5">
    <source>
        <dbReference type="PROSITE-ProRule" id="PRU00042"/>
    </source>
</evidence>
<dbReference type="EMBL" id="JAACJM010000129">
    <property type="protein sequence ID" value="KAF5344092.1"/>
    <property type="molecule type" value="Genomic_DNA"/>
</dbReference>
<evidence type="ECO:0000256" key="2">
    <source>
        <dbReference type="ARBA" id="ARBA00022737"/>
    </source>
</evidence>
<evidence type="ECO:0000259" key="7">
    <source>
        <dbReference type="PROSITE" id="PS50157"/>
    </source>
</evidence>
<keyword evidence="2" id="KW-0677">Repeat</keyword>
<dbReference type="PANTHER" id="PTHR24409:SF356">
    <property type="entry name" value="C2H2 FINGER DOMAIN TRANSCRIPTION FACTOR (EUROFUNG)"/>
    <property type="match status" value="1"/>
</dbReference>
<reference evidence="8 9" key="1">
    <citation type="journal article" date="2020" name="ISME J.">
        <title>Uncovering the hidden diversity of litter-decomposition mechanisms in mushroom-forming fungi.</title>
        <authorList>
            <person name="Floudas D."/>
            <person name="Bentzer J."/>
            <person name="Ahren D."/>
            <person name="Johansson T."/>
            <person name="Persson P."/>
            <person name="Tunlid A."/>
        </authorList>
    </citation>
    <scope>NUCLEOTIDE SEQUENCE [LARGE SCALE GENOMIC DNA]</scope>
    <source>
        <strain evidence="8 9">CBS 291.85</strain>
    </source>
</reference>
<dbReference type="InterPro" id="IPR036236">
    <property type="entry name" value="Znf_C2H2_sf"/>
</dbReference>
<feature type="domain" description="C2H2-type" evidence="7">
    <location>
        <begin position="211"/>
        <end position="240"/>
    </location>
</feature>
<feature type="region of interest" description="Disordered" evidence="6">
    <location>
        <begin position="51"/>
        <end position="74"/>
    </location>
</feature>
<keyword evidence="3 5" id="KW-0863">Zinc-finger</keyword>
<dbReference type="AlphaFoldDB" id="A0A8H5CP01"/>
<dbReference type="SMART" id="SM00355">
    <property type="entry name" value="ZnF_C2H2"/>
    <property type="match status" value="7"/>
</dbReference>
<dbReference type="Pfam" id="PF13912">
    <property type="entry name" value="zf-C2H2_6"/>
    <property type="match status" value="1"/>
</dbReference>
<dbReference type="GO" id="GO:0000981">
    <property type="term" value="F:DNA-binding transcription factor activity, RNA polymerase II-specific"/>
    <property type="evidence" value="ECO:0007669"/>
    <property type="project" value="TreeGrafter"/>
</dbReference>
<keyword evidence="1" id="KW-0479">Metal-binding</keyword>
<accession>A0A8H5CP01</accession>
<sequence>MPSCTQCDRFFTSQFALQAHCTDKSDHVYCVDCERLFVSFTALQQHLSSSPLHRDETDSEGATDSDSDSCSTRSEDDEPYCIACQRHFVTQESLDQHLRDSSLHNWCFICRKDFGRLEDLNRHNASRVHKTADGKCPLCKRMFKSPSDIANHIESGCHRNITRHHVAAAIHQMEIKPPISLRQIAAGESAVANSVVTTYVATQMAFNGTAYECYLCHREFQTLQALNQHLNSPVHDEEQFKCPHKTCGKEFTVVSALIRHIESESCGLAKFQTVERYADLLTAQFSRLLTL</sequence>
<name>A0A8H5CP01_9AGAR</name>
<feature type="domain" description="C2H2-type" evidence="7">
    <location>
        <begin position="240"/>
        <end position="265"/>
    </location>
</feature>
<comment type="caution">
    <text evidence="8">The sequence shown here is derived from an EMBL/GenBank/DDBJ whole genome shotgun (WGS) entry which is preliminary data.</text>
</comment>
<dbReference type="PROSITE" id="PS00028">
    <property type="entry name" value="ZINC_FINGER_C2H2_1"/>
    <property type="match status" value="3"/>
</dbReference>
<keyword evidence="9" id="KW-1185">Reference proteome</keyword>
<dbReference type="InterPro" id="IPR013087">
    <property type="entry name" value="Znf_C2H2_type"/>
</dbReference>